<accession>A0AAE3HH20</accession>
<dbReference type="InterPro" id="IPR037284">
    <property type="entry name" value="SUF_FeS_clus_asmbl_SufBD_sf"/>
</dbReference>
<comment type="caution">
    <text evidence="4">The sequence shown here is derived from an EMBL/GenBank/DDBJ whole genome shotgun (WGS) entry which is preliminary data.</text>
</comment>
<evidence type="ECO:0000313" key="5">
    <source>
        <dbReference type="Proteomes" id="UP001204445"/>
    </source>
</evidence>
<dbReference type="InterPro" id="IPR011542">
    <property type="entry name" value="SUF_FeS_clus_asmbl_SufD"/>
</dbReference>
<comment type="similarity">
    <text evidence="1">Belongs to the iron-sulfur cluster assembly SufBD family.</text>
</comment>
<dbReference type="SUPFAM" id="SSF101960">
    <property type="entry name" value="Stabilizer of iron transporter SufD"/>
    <property type="match status" value="1"/>
</dbReference>
<dbReference type="RefSeq" id="WP_259053492.1">
    <property type="nucleotide sequence ID" value="NZ_JANUCT010000001.1"/>
</dbReference>
<sequence>MNAVVNNPVEHFQSEYARLIGELDNDPLRDERKAALERFAATGLPTKKVEAWKYTDVQPIAKRHFNTTQAAPPIDVGQVDAVRFGDLDCHELVFVNGRFNAQLSRLGDTASGISIRSLAAALADSDSGIGARLGHCLGENTHAFTELNTAFLQDGAVIEVARGVQVDKPIVLLYLDTATDTPTACHPRTFVSLGENAAATLVESFAGLDDSSENLTNQVTEIDLADNARLDHYKIVQGGGKNFHIGSINARQARDSRLESHSLALGGNLTRTDINTRLEAEGATVILNGLYMVDGKQHVDHHTRVDHLVPHTNSVETYRGVLNGNSRAVFNGKVYVHRDAQKTDAQQSNANLLLSKTAEVDTKPELEIYADDVKCSHGATVGQLDEDALFYLRSRAIDESTAGSLLTYAFASEVVAQIKLAPIRERLEHIVLDKLPQTEQIGEFV</sequence>
<reference evidence="4" key="1">
    <citation type="submission" date="2022-08" db="EMBL/GenBank/DDBJ databases">
        <title>Genomic Encyclopedia of Type Strains, Phase III (KMG-III): the genomes of soil and plant-associated and newly described type strains.</title>
        <authorList>
            <person name="Whitman W."/>
        </authorList>
    </citation>
    <scope>NUCLEOTIDE SEQUENCE</scope>
    <source>
        <strain evidence="4">HMT 1</strain>
    </source>
</reference>
<organism evidence="4 5">
    <name type="scientific">Methylohalomonas lacus</name>
    <dbReference type="NCBI Taxonomy" id="398773"/>
    <lineage>
        <taxon>Bacteria</taxon>
        <taxon>Pseudomonadati</taxon>
        <taxon>Pseudomonadota</taxon>
        <taxon>Gammaproteobacteria</taxon>
        <taxon>Methylohalomonadales</taxon>
        <taxon>Methylohalomonadaceae</taxon>
        <taxon>Methylohalomonas</taxon>
    </lineage>
</organism>
<dbReference type="PANTHER" id="PTHR43575">
    <property type="entry name" value="PROTEIN ABCI7, CHLOROPLASTIC"/>
    <property type="match status" value="1"/>
</dbReference>
<dbReference type="Pfam" id="PF01458">
    <property type="entry name" value="SUFBD_core"/>
    <property type="match status" value="1"/>
</dbReference>
<dbReference type="PANTHER" id="PTHR43575:SF1">
    <property type="entry name" value="PROTEIN ABCI7, CHLOROPLASTIC"/>
    <property type="match status" value="1"/>
</dbReference>
<evidence type="ECO:0000259" key="3">
    <source>
        <dbReference type="Pfam" id="PF19295"/>
    </source>
</evidence>
<dbReference type="AlphaFoldDB" id="A0AAE3HH20"/>
<dbReference type="EMBL" id="JANUCT010000001">
    <property type="protein sequence ID" value="MCS3902136.1"/>
    <property type="molecule type" value="Genomic_DNA"/>
</dbReference>
<feature type="domain" description="SUF system FeS cluster assembly SufBD core" evidence="2">
    <location>
        <begin position="182"/>
        <end position="410"/>
    </location>
</feature>
<evidence type="ECO:0000259" key="2">
    <source>
        <dbReference type="Pfam" id="PF01458"/>
    </source>
</evidence>
<dbReference type="NCBIfam" id="TIGR01981">
    <property type="entry name" value="sufD"/>
    <property type="match status" value="1"/>
</dbReference>
<dbReference type="Pfam" id="PF19295">
    <property type="entry name" value="SufBD_N"/>
    <property type="match status" value="1"/>
</dbReference>
<keyword evidence="5" id="KW-1185">Reference proteome</keyword>
<dbReference type="GO" id="GO:0016226">
    <property type="term" value="P:iron-sulfur cluster assembly"/>
    <property type="evidence" value="ECO:0007669"/>
    <property type="project" value="InterPro"/>
</dbReference>
<proteinExistence type="inferred from homology"/>
<dbReference type="InterPro" id="IPR000825">
    <property type="entry name" value="SUF_FeS_clus_asmbl_SufBD_core"/>
</dbReference>
<gene>
    <name evidence="4" type="ORF">J2T55_000128</name>
</gene>
<evidence type="ECO:0000256" key="1">
    <source>
        <dbReference type="ARBA" id="ARBA00043967"/>
    </source>
</evidence>
<protein>
    <submittedName>
        <fullName evidence="4">Fe-S cluster assembly protein SufD</fullName>
    </submittedName>
</protein>
<evidence type="ECO:0000313" key="4">
    <source>
        <dbReference type="EMBL" id="MCS3902136.1"/>
    </source>
</evidence>
<dbReference type="Proteomes" id="UP001204445">
    <property type="component" value="Unassembled WGS sequence"/>
</dbReference>
<feature type="domain" description="SUF system FeS cluster assembly SufBD N-terminal" evidence="3">
    <location>
        <begin position="15"/>
        <end position="170"/>
    </location>
</feature>
<dbReference type="InterPro" id="IPR045595">
    <property type="entry name" value="SufBD_N"/>
</dbReference>
<dbReference type="InterPro" id="IPR055346">
    <property type="entry name" value="Fe-S_cluster_assembly_SufBD"/>
</dbReference>
<name>A0AAE3HH20_9GAMM</name>